<dbReference type="Pfam" id="PF00652">
    <property type="entry name" value="Ricin_B_lectin"/>
    <property type="match status" value="1"/>
</dbReference>
<dbReference type="AlphaFoldDB" id="A0A9N8DD48"/>
<keyword evidence="4" id="KW-1185">Reference proteome</keyword>
<evidence type="ECO:0000259" key="2">
    <source>
        <dbReference type="Pfam" id="PF00652"/>
    </source>
</evidence>
<accession>A0A9N8DD48</accession>
<sequence>MKFVLIATLLAAIPCTNGAKAANAIDNALVLTPLELKDDPTCAFQLADGEGNCLSSKILPDERGVFTSLCDSEDPTQYFTYNSKTEELHSGHYDDWCYFYNLSGNEDTVPYPYIKAGLCDRSLQQNNLQDKTFLFSEEGQLQDGNNFCVTADEMRRVVLSDCDSTEHKQRFYPIQGEDIPILAMPVHSVEKIKGLPHGLKDSTSQFQLINADDNTCLSSAITEDDNEGINVNPCDKNDLNQFFTYDEPTKQLRPANYEKQGYCFYYAPDPQWAPIQFIRAGKCEEVDANVFNKKFAFDNDGILYADSNSNECVSSFDSMGVTAGCSDSYYSNTRYIVKPRDDLPSGEKVATLAKQAKDLATDVVADEHDESLVTRATKSTSNGPLRRRAVYYVVK</sequence>
<dbReference type="SUPFAM" id="SSF50370">
    <property type="entry name" value="Ricin B-like lectins"/>
    <property type="match status" value="1"/>
</dbReference>
<protein>
    <recommendedName>
        <fullName evidence="2">Ricin B lectin domain-containing protein</fullName>
    </recommendedName>
</protein>
<dbReference type="Proteomes" id="UP001153069">
    <property type="component" value="Unassembled WGS sequence"/>
</dbReference>
<feature type="chain" id="PRO_5040473546" description="Ricin B lectin domain-containing protein" evidence="1">
    <location>
        <begin position="19"/>
        <end position="395"/>
    </location>
</feature>
<proteinExistence type="predicted"/>
<evidence type="ECO:0000313" key="4">
    <source>
        <dbReference type="Proteomes" id="UP001153069"/>
    </source>
</evidence>
<evidence type="ECO:0000256" key="1">
    <source>
        <dbReference type="SAM" id="SignalP"/>
    </source>
</evidence>
<keyword evidence="1" id="KW-0732">Signal</keyword>
<gene>
    <name evidence="3" type="ORF">SEMRO_40_G024550.1</name>
</gene>
<dbReference type="EMBL" id="CAICTM010000040">
    <property type="protein sequence ID" value="CAB9498526.1"/>
    <property type="molecule type" value="Genomic_DNA"/>
</dbReference>
<dbReference type="PROSITE" id="PS50231">
    <property type="entry name" value="RICIN_B_LECTIN"/>
    <property type="match status" value="1"/>
</dbReference>
<dbReference type="Gene3D" id="2.80.10.50">
    <property type="match status" value="1"/>
</dbReference>
<comment type="caution">
    <text evidence="3">The sequence shown here is derived from an EMBL/GenBank/DDBJ whole genome shotgun (WGS) entry which is preliminary data.</text>
</comment>
<dbReference type="InterPro" id="IPR000772">
    <property type="entry name" value="Ricin_B_lectin"/>
</dbReference>
<feature type="domain" description="Ricin B lectin" evidence="2">
    <location>
        <begin position="206"/>
        <end position="318"/>
    </location>
</feature>
<feature type="signal peptide" evidence="1">
    <location>
        <begin position="1"/>
        <end position="18"/>
    </location>
</feature>
<organism evidence="3 4">
    <name type="scientific">Seminavis robusta</name>
    <dbReference type="NCBI Taxonomy" id="568900"/>
    <lineage>
        <taxon>Eukaryota</taxon>
        <taxon>Sar</taxon>
        <taxon>Stramenopiles</taxon>
        <taxon>Ochrophyta</taxon>
        <taxon>Bacillariophyta</taxon>
        <taxon>Bacillariophyceae</taxon>
        <taxon>Bacillariophycidae</taxon>
        <taxon>Naviculales</taxon>
        <taxon>Naviculaceae</taxon>
        <taxon>Seminavis</taxon>
    </lineage>
</organism>
<dbReference type="InterPro" id="IPR035992">
    <property type="entry name" value="Ricin_B-like_lectins"/>
</dbReference>
<evidence type="ECO:0000313" key="3">
    <source>
        <dbReference type="EMBL" id="CAB9498526.1"/>
    </source>
</evidence>
<reference evidence="3" key="1">
    <citation type="submission" date="2020-06" db="EMBL/GenBank/DDBJ databases">
        <authorList>
            <consortium name="Plant Systems Biology data submission"/>
        </authorList>
    </citation>
    <scope>NUCLEOTIDE SEQUENCE</scope>
    <source>
        <strain evidence="3">D6</strain>
    </source>
</reference>
<name>A0A9N8DD48_9STRA</name>